<evidence type="ECO:0000256" key="16">
    <source>
        <dbReference type="PROSITE-ProRule" id="PRU10141"/>
    </source>
</evidence>
<evidence type="ECO:0000256" key="2">
    <source>
        <dbReference type="ARBA" id="ARBA00022475"/>
    </source>
</evidence>
<keyword evidence="12" id="KW-0325">Glycoprotein</keyword>
<comment type="catalytic activity">
    <reaction evidence="13 15">
        <text>L-threonyl-[protein] + ATP = O-phospho-L-threonyl-[protein] + ADP + H(+)</text>
        <dbReference type="Rhea" id="RHEA:46608"/>
        <dbReference type="Rhea" id="RHEA-COMP:11060"/>
        <dbReference type="Rhea" id="RHEA-COMP:11605"/>
        <dbReference type="ChEBI" id="CHEBI:15378"/>
        <dbReference type="ChEBI" id="CHEBI:30013"/>
        <dbReference type="ChEBI" id="CHEBI:30616"/>
        <dbReference type="ChEBI" id="CHEBI:61977"/>
        <dbReference type="ChEBI" id="CHEBI:456216"/>
        <dbReference type="EC" id="2.7.11.1"/>
    </reaction>
</comment>
<dbReference type="PANTHER" id="PTHR27002:SF1095">
    <property type="entry name" value="G-TYPE LECTIN S-RECEPTOR-LIKE SERINE_THREONINE-PROTEIN KINASE RKS1"/>
    <property type="match status" value="1"/>
</dbReference>
<feature type="binding site" evidence="16">
    <location>
        <position position="567"/>
    </location>
    <ligand>
        <name>ATP</name>
        <dbReference type="ChEBI" id="CHEBI:30616"/>
    </ligand>
</feature>
<keyword evidence="2" id="KW-0472">Membrane</keyword>
<accession>A0A4U6VZ22</accession>
<dbReference type="SMART" id="SM00220">
    <property type="entry name" value="S_TKc"/>
    <property type="match status" value="1"/>
</dbReference>
<dbReference type="Pfam" id="PF07714">
    <property type="entry name" value="PK_Tyr_Ser-Thr"/>
    <property type="match status" value="1"/>
</dbReference>
<dbReference type="PANTHER" id="PTHR27002">
    <property type="entry name" value="RECEPTOR-LIKE SERINE/THREONINE-PROTEIN KINASE SD1-8"/>
    <property type="match status" value="1"/>
</dbReference>
<dbReference type="SUPFAM" id="SSF51110">
    <property type="entry name" value="alpha-D-mannose-specific plant lectins"/>
    <property type="match status" value="1"/>
</dbReference>
<evidence type="ECO:0000256" key="3">
    <source>
        <dbReference type="ARBA" id="ARBA00022527"/>
    </source>
</evidence>
<evidence type="ECO:0000256" key="5">
    <source>
        <dbReference type="ARBA" id="ARBA00022679"/>
    </source>
</evidence>
<dbReference type="EC" id="2.7.11.1" evidence="15"/>
<keyword evidence="5 15" id="KW-0808">Transferase</keyword>
<evidence type="ECO:0000313" key="21">
    <source>
        <dbReference type="EMBL" id="TKW34485.1"/>
    </source>
</evidence>
<feature type="chain" id="PRO_5020209783" description="Receptor-like serine/threonine-protein kinase" evidence="17">
    <location>
        <begin position="33"/>
        <end position="855"/>
    </location>
</feature>
<dbReference type="InterPro" id="IPR001480">
    <property type="entry name" value="Bulb-type_lectin_dom"/>
</dbReference>
<dbReference type="EMBL" id="CM016553">
    <property type="protein sequence ID" value="TKW34485.1"/>
    <property type="molecule type" value="Genomic_DNA"/>
</dbReference>
<evidence type="ECO:0000256" key="1">
    <source>
        <dbReference type="ARBA" id="ARBA00004251"/>
    </source>
</evidence>
<comment type="subcellular location">
    <subcellularLocation>
        <location evidence="1">Cell membrane</location>
        <topology evidence="1">Single-pass type I membrane protein</topology>
    </subcellularLocation>
</comment>
<evidence type="ECO:0000256" key="10">
    <source>
        <dbReference type="ARBA" id="ARBA00023157"/>
    </source>
</evidence>
<dbReference type="Gene3D" id="2.90.10.10">
    <property type="entry name" value="Bulb-type lectin domain"/>
    <property type="match status" value="1"/>
</dbReference>
<reference evidence="21" key="1">
    <citation type="submission" date="2019-03" db="EMBL/GenBank/DDBJ databases">
        <title>WGS assembly of Setaria viridis.</title>
        <authorList>
            <person name="Huang P."/>
            <person name="Jenkins J."/>
            <person name="Grimwood J."/>
            <person name="Barry K."/>
            <person name="Healey A."/>
            <person name="Mamidi S."/>
            <person name="Sreedasyam A."/>
            <person name="Shu S."/>
            <person name="Feldman M."/>
            <person name="Wu J."/>
            <person name="Yu Y."/>
            <person name="Chen C."/>
            <person name="Johnson J."/>
            <person name="Rokhsar D."/>
            <person name="Baxter I."/>
            <person name="Schmutz J."/>
            <person name="Brutnell T."/>
            <person name="Kellogg E."/>
        </authorList>
    </citation>
    <scope>NUCLEOTIDE SEQUENCE [LARGE SCALE GENOMIC DNA]</scope>
</reference>
<evidence type="ECO:0000259" key="20">
    <source>
        <dbReference type="PROSITE" id="PS50948"/>
    </source>
</evidence>
<dbReference type="PROSITE" id="PS00108">
    <property type="entry name" value="PROTEIN_KINASE_ST"/>
    <property type="match status" value="1"/>
</dbReference>
<dbReference type="CDD" id="cd00028">
    <property type="entry name" value="B_lectin"/>
    <property type="match status" value="1"/>
</dbReference>
<dbReference type="InterPro" id="IPR000858">
    <property type="entry name" value="S_locus_glycoprot_dom"/>
</dbReference>
<dbReference type="Pfam" id="PF01453">
    <property type="entry name" value="B_lectin"/>
    <property type="match status" value="1"/>
</dbReference>
<keyword evidence="6 17" id="KW-0732">Signal</keyword>
<evidence type="ECO:0000313" key="22">
    <source>
        <dbReference type="Proteomes" id="UP000298652"/>
    </source>
</evidence>
<feature type="domain" description="Apple" evidence="20">
    <location>
        <begin position="365"/>
        <end position="451"/>
    </location>
</feature>
<dbReference type="FunFam" id="1.10.510.10:FF:000060">
    <property type="entry name" value="G-type lectin S-receptor-like serine/threonine-protein kinase"/>
    <property type="match status" value="1"/>
</dbReference>
<evidence type="ECO:0000256" key="13">
    <source>
        <dbReference type="ARBA" id="ARBA00047899"/>
    </source>
</evidence>
<evidence type="ECO:0000256" key="8">
    <source>
        <dbReference type="ARBA" id="ARBA00022777"/>
    </source>
</evidence>
<evidence type="ECO:0000256" key="9">
    <source>
        <dbReference type="ARBA" id="ARBA00022840"/>
    </source>
</evidence>
<keyword evidence="4" id="KW-0245">EGF-like domain</keyword>
<evidence type="ECO:0000256" key="15">
    <source>
        <dbReference type="PIRNR" id="PIRNR000641"/>
    </source>
</evidence>
<comment type="similarity">
    <text evidence="15">Belongs to the protein kinase superfamily. Ser/Thr protein kinase family.</text>
</comment>
<dbReference type="SUPFAM" id="SSF56112">
    <property type="entry name" value="Protein kinase-like (PK-like)"/>
    <property type="match status" value="1"/>
</dbReference>
<dbReference type="PROSITE" id="PS50011">
    <property type="entry name" value="PROTEIN_KINASE_DOM"/>
    <property type="match status" value="1"/>
</dbReference>
<dbReference type="InterPro" id="IPR011009">
    <property type="entry name" value="Kinase-like_dom_sf"/>
</dbReference>
<dbReference type="CDD" id="cd14066">
    <property type="entry name" value="STKc_IRAK"/>
    <property type="match status" value="1"/>
</dbReference>
<keyword evidence="7 15" id="KW-0547">Nucleotide-binding</keyword>
<dbReference type="Proteomes" id="UP000298652">
    <property type="component" value="Chromosome 2"/>
</dbReference>
<dbReference type="OMA" id="VLWKTNV"/>
<dbReference type="Gene3D" id="3.30.200.20">
    <property type="entry name" value="Phosphorylase Kinase, domain 1"/>
    <property type="match status" value="1"/>
</dbReference>
<dbReference type="CDD" id="cd01098">
    <property type="entry name" value="PAN_AP_plant"/>
    <property type="match status" value="1"/>
</dbReference>
<dbReference type="Pfam" id="PF00954">
    <property type="entry name" value="S_locus_glycop"/>
    <property type="match status" value="1"/>
</dbReference>
<proteinExistence type="inferred from homology"/>
<dbReference type="Gramene" id="TKW34485">
    <property type="protein sequence ID" value="TKW34485"/>
    <property type="gene ID" value="SEVIR_2G310300v2"/>
</dbReference>
<protein>
    <recommendedName>
        <fullName evidence="15">Receptor-like serine/threonine-protein kinase</fullName>
        <ecNumber evidence="15">2.7.11.1</ecNumber>
    </recommendedName>
</protein>
<dbReference type="SMART" id="SM00473">
    <property type="entry name" value="PAN_AP"/>
    <property type="match status" value="1"/>
</dbReference>
<evidence type="ECO:0000256" key="14">
    <source>
        <dbReference type="ARBA" id="ARBA00048679"/>
    </source>
</evidence>
<evidence type="ECO:0000259" key="19">
    <source>
        <dbReference type="PROSITE" id="PS50927"/>
    </source>
</evidence>
<comment type="catalytic activity">
    <reaction evidence="14 15">
        <text>L-seryl-[protein] + ATP = O-phospho-L-seryl-[protein] + ADP + H(+)</text>
        <dbReference type="Rhea" id="RHEA:17989"/>
        <dbReference type="Rhea" id="RHEA-COMP:9863"/>
        <dbReference type="Rhea" id="RHEA-COMP:11604"/>
        <dbReference type="ChEBI" id="CHEBI:15378"/>
        <dbReference type="ChEBI" id="CHEBI:29999"/>
        <dbReference type="ChEBI" id="CHEBI:30616"/>
        <dbReference type="ChEBI" id="CHEBI:83421"/>
        <dbReference type="ChEBI" id="CHEBI:456216"/>
        <dbReference type="EC" id="2.7.11.1"/>
    </reaction>
</comment>
<dbReference type="SMART" id="SM00108">
    <property type="entry name" value="B_lectin"/>
    <property type="match status" value="1"/>
</dbReference>
<dbReference type="Gene3D" id="1.10.510.10">
    <property type="entry name" value="Transferase(Phosphotransferase) domain 1"/>
    <property type="match status" value="1"/>
</dbReference>
<dbReference type="GO" id="GO:0004674">
    <property type="term" value="F:protein serine/threonine kinase activity"/>
    <property type="evidence" value="ECO:0007669"/>
    <property type="project" value="UniProtKB-KW"/>
</dbReference>
<feature type="domain" description="Bulb-type lectin" evidence="19">
    <location>
        <begin position="34"/>
        <end position="171"/>
    </location>
</feature>
<dbReference type="InterPro" id="IPR024171">
    <property type="entry name" value="SRK-like_kinase"/>
</dbReference>
<evidence type="ECO:0000256" key="11">
    <source>
        <dbReference type="ARBA" id="ARBA00023170"/>
    </source>
</evidence>
<organism evidence="21 22">
    <name type="scientific">Setaria viridis</name>
    <name type="common">Green bristlegrass</name>
    <name type="synonym">Setaria italica subsp. viridis</name>
    <dbReference type="NCBI Taxonomy" id="4556"/>
    <lineage>
        <taxon>Eukaryota</taxon>
        <taxon>Viridiplantae</taxon>
        <taxon>Streptophyta</taxon>
        <taxon>Embryophyta</taxon>
        <taxon>Tracheophyta</taxon>
        <taxon>Spermatophyta</taxon>
        <taxon>Magnoliopsida</taxon>
        <taxon>Liliopsida</taxon>
        <taxon>Poales</taxon>
        <taxon>Poaceae</taxon>
        <taxon>PACMAD clade</taxon>
        <taxon>Panicoideae</taxon>
        <taxon>Panicodae</taxon>
        <taxon>Paniceae</taxon>
        <taxon>Cenchrinae</taxon>
        <taxon>Setaria</taxon>
    </lineage>
</organism>
<dbReference type="PROSITE" id="PS50948">
    <property type="entry name" value="PAN"/>
    <property type="match status" value="1"/>
</dbReference>
<feature type="signal peptide" evidence="17">
    <location>
        <begin position="1"/>
        <end position="32"/>
    </location>
</feature>
<keyword evidence="2" id="KW-1003">Cell membrane</keyword>
<keyword evidence="3 15" id="KW-0723">Serine/threonine-protein kinase</keyword>
<sequence>MLSWLPTLMDRPASSYVAAVLLFLLLRPLLCASDDRLVLGKALSPGTPLVSDGGAFALGFFSPPNSDSSSLYLGIWYNNIPKLTVVWVADQAAPITGDHLSSTPPGTLALTNASNLVLSDATGRVLWTTNVTADDAVASPSSSSSPMAVLQNTGNLVVRSPNGTALWQSFEHPGDAYLPNMKIGIVYRTHYGVRLVSWKGPADPSPGSFTFGADPDRPLELVIWNGTRVHWRNSPWEGYMVDSNYQKGGGRSAIYRAVYNSDEEIYAAYTLSDGAPPMQYRLSYSGDLELQSWSNDSSAWVTIIRYPTRACSAFGYCGAFGYCDNSTDAAVPACRCVEGFEPASGAGWSRGDFSRGCRRKEPVRCADGFAAVPNMKLPYGYTLVANRSLEECAAGCSRDCACVAYAYANLSTSATKRDPTRCLVWTGELIDMEKVVGTWGDFGETLYLRLAGAGAGRGARKNVVKFAVPVLLASVLIPICIFICFPKFKEMLKKINGENSKRRAMRVLSISDELGHEIPAQDLELPFMRYNDILIATDNFSEASMIGKGGFGKVYKGVLGCREVAVKRLSIGSKQGLVEFRNEVLLIAKLQHRNLVRLIGCCMEGDEKLLVYEYLPNKSLDATLFSSTRKSVLDWSMRFKIIKGVARGLLYLHQDSRLTIIHRDLKSSNILLDGTMNPKISDFGMARIFGDNQEQANTKRVVGTYGYMAPEYAMEGIFSVKSDVYSFGVLLLEIISGVRISSTDYIEDFPNLIVYAWNLWHDGKAETMIDSCVVSGCIVDEAMLCIHVALLCVQENLNDRPTMSSVVRILDNGSKSLQAPNRPAYFAERNNEAEQTGDSAKNSNNTVTLTVLEGR</sequence>
<dbReference type="InterPro" id="IPR008271">
    <property type="entry name" value="Ser/Thr_kinase_AS"/>
</dbReference>
<keyword evidence="10" id="KW-1015">Disulfide bond</keyword>
<dbReference type="GO" id="GO:0005886">
    <property type="term" value="C:plasma membrane"/>
    <property type="evidence" value="ECO:0007669"/>
    <property type="project" value="UniProtKB-SubCell"/>
</dbReference>
<dbReference type="InterPro" id="IPR017441">
    <property type="entry name" value="Protein_kinase_ATP_BS"/>
</dbReference>
<name>A0A4U6VZ22_SETVI</name>
<feature type="domain" description="Protein kinase" evidence="18">
    <location>
        <begin position="540"/>
        <end position="817"/>
    </location>
</feature>
<keyword evidence="8 15" id="KW-0418">Kinase</keyword>
<evidence type="ECO:0000259" key="18">
    <source>
        <dbReference type="PROSITE" id="PS50011"/>
    </source>
</evidence>
<dbReference type="GO" id="GO:0005524">
    <property type="term" value="F:ATP binding"/>
    <property type="evidence" value="ECO:0007669"/>
    <property type="project" value="UniProtKB-UniRule"/>
</dbReference>
<gene>
    <name evidence="21" type="ORF">SEVIR_2G310300v2</name>
</gene>
<dbReference type="InterPro" id="IPR036426">
    <property type="entry name" value="Bulb-type_lectin_dom_sf"/>
</dbReference>
<keyword evidence="11" id="KW-0675">Receptor</keyword>
<dbReference type="FunFam" id="3.30.200.20:FF:001238">
    <property type="entry name" value="Os08g0179000 protein"/>
    <property type="match status" value="1"/>
</dbReference>
<evidence type="ECO:0000256" key="4">
    <source>
        <dbReference type="ARBA" id="ARBA00022536"/>
    </source>
</evidence>
<evidence type="ECO:0000256" key="6">
    <source>
        <dbReference type="ARBA" id="ARBA00022729"/>
    </source>
</evidence>
<dbReference type="PROSITE" id="PS00107">
    <property type="entry name" value="PROTEIN_KINASE_ATP"/>
    <property type="match status" value="1"/>
</dbReference>
<dbReference type="GO" id="GO:0051707">
    <property type="term" value="P:response to other organism"/>
    <property type="evidence" value="ECO:0007669"/>
    <property type="project" value="UniProtKB-ARBA"/>
</dbReference>
<keyword evidence="22" id="KW-1185">Reference proteome</keyword>
<evidence type="ECO:0000256" key="17">
    <source>
        <dbReference type="SAM" id="SignalP"/>
    </source>
</evidence>
<keyword evidence="9 15" id="KW-0067">ATP-binding</keyword>
<dbReference type="GO" id="GO:0106310">
    <property type="term" value="F:protein serine kinase activity"/>
    <property type="evidence" value="ECO:0007669"/>
    <property type="project" value="RHEA"/>
</dbReference>
<dbReference type="Pfam" id="PF08276">
    <property type="entry name" value="PAN_2"/>
    <property type="match status" value="1"/>
</dbReference>
<dbReference type="PIRSF" id="PIRSF000641">
    <property type="entry name" value="SRK"/>
    <property type="match status" value="1"/>
</dbReference>
<dbReference type="InterPro" id="IPR000719">
    <property type="entry name" value="Prot_kinase_dom"/>
</dbReference>
<dbReference type="InterPro" id="IPR003609">
    <property type="entry name" value="Pan_app"/>
</dbReference>
<dbReference type="PROSITE" id="PS50927">
    <property type="entry name" value="BULB_LECTIN"/>
    <property type="match status" value="1"/>
</dbReference>
<dbReference type="AlphaFoldDB" id="A0A4U6VZ22"/>
<evidence type="ECO:0000256" key="12">
    <source>
        <dbReference type="ARBA" id="ARBA00023180"/>
    </source>
</evidence>
<dbReference type="InterPro" id="IPR001245">
    <property type="entry name" value="Ser-Thr/Tyr_kinase_cat_dom"/>
</dbReference>
<evidence type="ECO:0000256" key="7">
    <source>
        <dbReference type="ARBA" id="ARBA00022741"/>
    </source>
</evidence>
<dbReference type="GO" id="GO:0048544">
    <property type="term" value="P:recognition of pollen"/>
    <property type="evidence" value="ECO:0007669"/>
    <property type="project" value="InterPro"/>
</dbReference>